<keyword evidence="2" id="KW-0408">Iron</keyword>
<reference evidence="5" key="1">
    <citation type="journal article" date="2014" name="Gene">
        <title>Genome-guided analysis of transformation efficiency and carbon dioxide assimilation by Moorella thermoacetica Y72.</title>
        <authorList>
            <person name="Tsukahara K."/>
            <person name="Kita A."/>
            <person name="Nakashimada Y."/>
            <person name="Hoshino T."/>
            <person name="Murakami K."/>
        </authorList>
    </citation>
    <scope>NUCLEOTIDE SEQUENCE [LARGE SCALE GENOMIC DNA]</scope>
    <source>
        <strain evidence="5">Y72</strain>
    </source>
</reference>
<evidence type="ECO:0000256" key="3">
    <source>
        <dbReference type="ARBA" id="ARBA00023014"/>
    </source>
</evidence>
<dbReference type="AlphaFoldDB" id="A0A0S6UFK6"/>
<protein>
    <submittedName>
        <fullName evidence="5">Ferredoxin</fullName>
    </submittedName>
</protein>
<dbReference type="RefSeq" id="WP_011392334.1">
    <property type="nucleotide sequence ID" value="NZ_DF238840.1"/>
</dbReference>
<dbReference type="PANTHER" id="PTHR40447">
    <property type="entry name" value="ANAEROBIC SULFITE REDUCTASE SUBUNIT A"/>
    <property type="match status" value="1"/>
</dbReference>
<dbReference type="PROSITE" id="PS00198">
    <property type="entry name" value="4FE4S_FER_1"/>
    <property type="match status" value="2"/>
</dbReference>
<organism evidence="5">
    <name type="scientific">Moorella thermoacetica Y72</name>
    <dbReference type="NCBI Taxonomy" id="1325331"/>
    <lineage>
        <taxon>Bacteria</taxon>
        <taxon>Bacillati</taxon>
        <taxon>Bacillota</taxon>
        <taxon>Clostridia</taxon>
        <taxon>Neomoorellales</taxon>
        <taxon>Neomoorellaceae</taxon>
        <taxon>Neomoorella</taxon>
    </lineage>
</organism>
<sequence length="333" mass="37325">MLKIDQAKLPELLSAWAGGARVFVPQEREGTSVFTPWDGEGKLTLGQGNTLEPPKDLFFPRTETMYRYQVNGPAATLETMPPLEEKRVLVGIRSCDARSLLIMDDVFLTRGYVDEFYRQRRENTRIVALACNEAQPYCFCTAFGIDPGRAEGADVQMWPGEGGYLLEAITDAGKELLKQAGDLLEEAGDVQPPAAAAPGLQVDASGVTEKLQRMFEHPYWTAVSRKCLGCGACTYLCPTCHCFDIQGENQGNSGYKFRCWDSCMFSEYTRMAGGHNPRPSKKERLRNRFLHKLQYFPERYGKFACVGCGRCLDRCPVNVDITRVIREVKEVTL</sequence>
<feature type="domain" description="4Fe-4S ferredoxin-type" evidence="4">
    <location>
        <begin position="216"/>
        <end position="248"/>
    </location>
</feature>
<evidence type="ECO:0000313" key="5">
    <source>
        <dbReference type="EMBL" id="GAF26531.1"/>
    </source>
</evidence>
<evidence type="ECO:0000256" key="1">
    <source>
        <dbReference type="ARBA" id="ARBA00022723"/>
    </source>
</evidence>
<dbReference type="Gene3D" id="1.10.1060.10">
    <property type="entry name" value="Alpha-helical ferredoxin"/>
    <property type="match status" value="1"/>
</dbReference>
<feature type="domain" description="4Fe-4S ferredoxin-type" evidence="4">
    <location>
        <begin position="296"/>
        <end position="327"/>
    </location>
</feature>
<keyword evidence="3" id="KW-0411">Iron-sulfur</keyword>
<dbReference type="SUPFAM" id="SSF46548">
    <property type="entry name" value="alpha-helical ferredoxin"/>
    <property type="match status" value="1"/>
</dbReference>
<dbReference type="InterPro" id="IPR017896">
    <property type="entry name" value="4Fe4S_Fe-S-bd"/>
</dbReference>
<dbReference type="Proteomes" id="UP000063718">
    <property type="component" value="Unassembled WGS sequence"/>
</dbReference>
<evidence type="ECO:0000256" key="2">
    <source>
        <dbReference type="ARBA" id="ARBA00023004"/>
    </source>
</evidence>
<dbReference type="GO" id="GO:0046872">
    <property type="term" value="F:metal ion binding"/>
    <property type="evidence" value="ECO:0007669"/>
    <property type="project" value="UniProtKB-KW"/>
</dbReference>
<dbReference type="InterPro" id="IPR017900">
    <property type="entry name" value="4Fe4S_Fe_S_CS"/>
</dbReference>
<keyword evidence="1" id="KW-0479">Metal-binding</keyword>
<name>A0A0S6UFK6_NEOTH</name>
<proteinExistence type="predicted"/>
<dbReference type="InterPro" id="IPR009051">
    <property type="entry name" value="Helical_ferredxn"/>
</dbReference>
<accession>A0A0S6UFK6</accession>
<gene>
    <name evidence="5" type="ORF">MTY_1871</name>
</gene>
<dbReference type="GO" id="GO:0051536">
    <property type="term" value="F:iron-sulfur cluster binding"/>
    <property type="evidence" value="ECO:0007669"/>
    <property type="project" value="UniProtKB-KW"/>
</dbReference>
<dbReference type="EMBL" id="DF238840">
    <property type="protein sequence ID" value="GAF26531.1"/>
    <property type="molecule type" value="Genomic_DNA"/>
</dbReference>
<dbReference type="Pfam" id="PF17179">
    <property type="entry name" value="Fer4_22"/>
    <property type="match status" value="1"/>
</dbReference>
<dbReference type="PANTHER" id="PTHR40447:SF1">
    <property type="entry name" value="ANAEROBIC SULFITE REDUCTASE SUBUNIT A"/>
    <property type="match status" value="1"/>
</dbReference>
<evidence type="ECO:0000259" key="4">
    <source>
        <dbReference type="PROSITE" id="PS51379"/>
    </source>
</evidence>
<dbReference type="GeneID" id="45616847"/>
<dbReference type="PROSITE" id="PS51379">
    <property type="entry name" value="4FE4S_FER_2"/>
    <property type="match status" value="2"/>
</dbReference>